<dbReference type="EMBL" id="JAODOR010000005">
    <property type="protein sequence ID" value="MCT9001674.1"/>
    <property type="molecule type" value="Genomic_DNA"/>
</dbReference>
<organism evidence="1 2">
    <name type="scientific">Microbacterium memoriense</name>
    <dbReference type="NCBI Taxonomy" id="2978350"/>
    <lineage>
        <taxon>Bacteria</taxon>
        <taxon>Bacillati</taxon>
        <taxon>Actinomycetota</taxon>
        <taxon>Actinomycetes</taxon>
        <taxon>Micrococcales</taxon>
        <taxon>Microbacteriaceae</taxon>
        <taxon>Microbacterium</taxon>
    </lineage>
</organism>
<keyword evidence="2" id="KW-1185">Reference proteome</keyword>
<reference evidence="1 2" key="1">
    <citation type="journal article" date="2024" name="Int. J. Syst. Evol. Microbiol.">
        <title>Microbacterium memoriense sp. nov., a member of the Actinomycetota from marine beach sediment of the north coast of Portugal.</title>
        <authorList>
            <person name="Santos J.D.N.D."/>
            <person name="Klimek D."/>
            <person name="Calusinska M."/>
            <person name="Lobo-da-Cunha A."/>
            <person name="Catita J."/>
            <person name="Goncalves H."/>
            <person name="Gonzalez I."/>
            <person name="Lage O.M."/>
        </authorList>
    </citation>
    <scope>NUCLEOTIDE SEQUENCE [LARGE SCALE GENOMIC DNA]</scope>
    <source>
        <strain evidence="1 2">PMIC_1C1B</strain>
    </source>
</reference>
<dbReference type="Proteomes" id="UP001300496">
    <property type="component" value="Unassembled WGS sequence"/>
</dbReference>
<name>A0ABT2PB74_9MICO</name>
<dbReference type="Gene3D" id="3.40.50.920">
    <property type="match status" value="1"/>
</dbReference>
<dbReference type="SUPFAM" id="SSF52922">
    <property type="entry name" value="TK C-terminal domain-like"/>
    <property type="match status" value="1"/>
</dbReference>
<protein>
    <submittedName>
        <fullName evidence="1">Uncharacterized protein</fullName>
    </submittedName>
</protein>
<sequence length="50" mass="5122">MHDIAGRDGIIVGIDGFGVSATADQALVARGMTPARVLAAIDESVQLADR</sequence>
<dbReference type="InterPro" id="IPR009014">
    <property type="entry name" value="Transketo_C/PFOR_II"/>
</dbReference>
<accession>A0ABT2PB74</accession>
<proteinExistence type="predicted"/>
<gene>
    <name evidence="1" type="ORF">N4R40_04760</name>
</gene>
<comment type="caution">
    <text evidence="1">The sequence shown here is derived from an EMBL/GenBank/DDBJ whole genome shotgun (WGS) entry which is preliminary data.</text>
</comment>
<evidence type="ECO:0000313" key="2">
    <source>
        <dbReference type="Proteomes" id="UP001300496"/>
    </source>
</evidence>
<evidence type="ECO:0000313" key="1">
    <source>
        <dbReference type="EMBL" id="MCT9001674.1"/>
    </source>
</evidence>